<sequence length="190" mass="20564">MSYFQNPFLPWLGPSPWPSGNIITSITTTAQTPTTEMSPTPTMTAVPAPAETTEFLKTWAYGEQLGILKWCKGIAGGVAVALLLAAMCCCWAPCIYWYYGGDFNHQDGLDDMTDALLRGQFTPEGGWIAWFRARAQNRAQDRRRAALEEGAGDVDHDIGSDNDNNASAGDANGYAQGAGMSAARNRYGQN</sequence>
<keyword evidence="2" id="KW-0472">Membrane</keyword>
<evidence type="ECO:0000313" key="3">
    <source>
        <dbReference type="EMBL" id="TKW50723.1"/>
    </source>
</evidence>
<name>A0A4U6X6S6_9PEZI</name>
<feature type="compositionally biased region" description="Low complexity" evidence="1">
    <location>
        <begin position="161"/>
        <end position="173"/>
    </location>
</feature>
<dbReference type="OrthoDB" id="4842792at2759"/>
<accession>A0A4U6X6S6</accession>
<keyword evidence="2" id="KW-0812">Transmembrane</keyword>
<evidence type="ECO:0000313" key="4">
    <source>
        <dbReference type="Proteomes" id="UP000310108"/>
    </source>
</evidence>
<comment type="caution">
    <text evidence="3">The sequence shown here is derived from an EMBL/GenBank/DDBJ whole genome shotgun (WGS) entry which is preliminary data.</text>
</comment>
<reference evidence="3 4" key="1">
    <citation type="journal article" date="2019" name="PLoS ONE">
        <title>Comparative genome analysis indicates high evolutionary potential of pathogenicity genes in Colletotrichum tanaceti.</title>
        <authorList>
            <person name="Lelwala R.V."/>
            <person name="Korhonen P.K."/>
            <person name="Young N.D."/>
            <person name="Scott J.B."/>
            <person name="Ades P.A."/>
            <person name="Gasser R.B."/>
            <person name="Taylor P.W.J."/>
        </authorList>
    </citation>
    <scope>NUCLEOTIDE SEQUENCE [LARGE SCALE GENOMIC DNA]</scope>
    <source>
        <strain evidence="3">BRIP57314</strain>
    </source>
</reference>
<gene>
    <name evidence="3" type="ORF">CTA1_3642</name>
</gene>
<keyword evidence="2" id="KW-1133">Transmembrane helix</keyword>
<dbReference type="AlphaFoldDB" id="A0A4U6X6S6"/>
<evidence type="ECO:0000256" key="1">
    <source>
        <dbReference type="SAM" id="MobiDB-lite"/>
    </source>
</evidence>
<evidence type="ECO:0000256" key="2">
    <source>
        <dbReference type="SAM" id="Phobius"/>
    </source>
</evidence>
<dbReference type="Proteomes" id="UP000310108">
    <property type="component" value="Unassembled WGS sequence"/>
</dbReference>
<organism evidence="3 4">
    <name type="scientific">Colletotrichum tanaceti</name>
    <dbReference type="NCBI Taxonomy" id="1306861"/>
    <lineage>
        <taxon>Eukaryota</taxon>
        <taxon>Fungi</taxon>
        <taxon>Dikarya</taxon>
        <taxon>Ascomycota</taxon>
        <taxon>Pezizomycotina</taxon>
        <taxon>Sordariomycetes</taxon>
        <taxon>Hypocreomycetidae</taxon>
        <taxon>Glomerellales</taxon>
        <taxon>Glomerellaceae</taxon>
        <taxon>Colletotrichum</taxon>
        <taxon>Colletotrichum destructivum species complex</taxon>
    </lineage>
</organism>
<feature type="transmembrane region" description="Helical" evidence="2">
    <location>
        <begin position="74"/>
        <end position="99"/>
    </location>
</feature>
<protein>
    <submittedName>
        <fullName evidence="3">Uncharacterized protein</fullName>
    </submittedName>
</protein>
<proteinExistence type="predicted"/>
<feature type="region of interest" description="Disordered" evidence="1">
    <location>
        <begin position="150"/>
        <end position="175"/>
    </location>
</feature>
<feature type="compositionally biased region" description="Basic and acidic residues" evidence="1">
    <location>
        <begin position="150"/>
        <end position="159"/>
    </location>
</feature>
<dbReference type="EMBL" id="PJEX01000366">
    <property type="protein sequence ID" value="TKW50723.1"/>
    <property type="molecule type" value="Genomic_DNA"/>
</dbReference>
<keyword evidence="4" id="KW-1185">Reference proteome</keyword>